<dbReference type="HAMAP" id="MF_01270">
    <property type="entry name" value="AnhMurNAc_kinase"/>
    <property type="match status" value="1"/>
</dbReference>
<dbReference type="RefSeq" id="WP_269331627.1">
    <property type="nucleotide sequence ID" value="NZ_JAMZFT010000001.1"/>
</dbReference>
<comment type="pathway">
    <text evidence="2">Amino-sugar metabolism; 1,6-anhydro-N-acetylmuramate degradation.</text>
</comment>
<comment type="similarity">
    <text evidence="2">Belongs to the anhydro-N-acetylmuramic acid kinase family.</text>
</comment>
<dbReference type="GO" id="GO:0097175">
    <property type="term" value="P:1,6-anhydro-N-acetyl-beta-muramic acid catabolic process"/>
    <property type="evidence" value="ECO:0007669"/>
    <property type="project" value="UniProtKB-UniRule"/>
</dbReference>
<dbReference type="Pfam" id="PF03702">
    <property type="entry name" value="AnmK"/>
    <property type="match status" value="1"/>
</dbReference>
<dbReference type="SUPFAM" id="SSF53067">
    <property type="entry name" value="Actin-like ATPase domain"/>
    <property type="match status" value="1"/>
</dbReference>
<name>A0A9J6P848_9PROT</name>
<feature type="region of interest" description="Disordered" evidence="3">
    <location>
        <begin position="1"/>
        <end position="20"/>
    </location>
</feature>
<protein>
    <recommendedName>
        <fullName evidence="2">Anhydro-N-acetylmuramic acid kinase</fullName>
        <ecNumber evidence="2">2.7.1.170</ecNumber>
    </recommendedName>
    <alternativeName>
        <fullName evidence="2">AnhMurNAc kinase</fullName>
    </alternativeName>
</protein>
<dbReference type="GO" id="GO:0005524">
    <property type="term" value="F:ATP binding"/>
    <property type="evidence" value="ECO:0007669"/>
    <property type="project" value="UniProtKB-UniRule"/>
</dbReference>
<dbReference type="InterPro" id="IPR005338">
    <property type="entry name" value="Anhydro_N_Ac-Mur_kinase"/>
</dbReference>
<dbReference type="InterPro" id="IPR043129">
    <property type="entry name" value="ATPase_NBD"/>
</dbReference>
<dbReference type="GO" id="GO:0006040">
    <property type="term" value="P:amino sugar metabolic process"/>
    <property type="evidence" value="ECO:0007669"/>
    <property type="project" value="InterPro"/>
</dbReference>
<evidence type="ECO:0000313" key="5">
    <source>
        <dbReference type="Proteomes" id="UP001055804"/>
    </source>
</evidence>
<feature type="compositionally biased region" description="Basic and acidic residues" evidence="3">
    <location>
        <begin position="1"/>
        <end position="10"/>
    </location>
</feature>
<dbReference type="AlphaFoldDB" id="A0A9J6P848"/>
<keyword evidence="1 2" id="KW-0119">Carbohydrate metabolism</keyword>
<sequence>MGDAGVKHAETQGAPATGRGRDGLFRAVGLMSGTSADGIDAALIETDGEGRVHVIAGQSRPFVPETRASLLAAMRAARAQGAQTTETPEIRDAVRRLTLAAAEAVGDVIAQVGLTAQAVDVVGFHGQTVNHLPDKGFTWQIGDADLLAQLTGIDVAHDFRSADVAAGGQGAPFAPAYHRARAISAGEALPVAVLNIGGVANVTWIGEAEMIAFDTGPGNALLDDWVHAHTGLSFDAGGALAGSGAVHPDVLTALLDHPYFDAPPPKSLDRNDFDIAAARGLSAADGAATLAAMTVGAVALAARLLPAPPVRWIVTGGGAHNAHLMGELARALGAPVVDAGAVGWDGDLLEAEAFAYLAVRSMRGLPLSWPGTTGVPEPMPGGRLTRARR</sequence>
<comment type="pathway">
    <text evidence="2">Cell wall biogenesis; peptidoglycan recycling.</text>
</comment>
<keyword evidence="2" id="KW-0547">Nucleotide-binding</keyword>
<organism evidence="4 5">
    <name type="scientific">Futiania mangrovi</name>
    <dbReference type="NCBI Taxonomy" id="2959716"/>
    <lineage>
        <taxon>Bacteria</taxon>
        <taxon>Pseudomonadati</taxon>
        <taxon>Pseudomonadota</taxon>
        <taxon>Alphaproteobacteria</taxon>
        <taxon>Futianiales</taxon>
        <taxon>Futianiaceae</taxon>
        <taxon>Futiania</taxon>
    </lineage>
</organism>
<dbReference type="GO" id="GO:0016301">
    <property type="term" value="F:kinase activity"/>
    <property type="evidence" value="ECO:0007669"/>
    <property type="project" value="UniProtKB-KW"/>
</dbReference>
<gene>
    <name evidence="2" type="primary">anmK</name>
    <name evidence="4" type="ORF">NJQ99_04655</name>
</gene>
<evidence type="ECO:0000256" key="2">
    <source>
        <dbReference type="HAMAP-Rule" id="MF_01270"/>
    </source>
</evidence>
<comment type="caution">
    <text evidence="4">The sequence shown here is derived from an EMBL/GenBank/DDBJ whole genome shotgun (WGS) entry which is preliminary data.</text>
</comment>
<dbReference type="Gene3D" id="3.30.420.40">
    <property type="match status" value="2"/>
</dbReference>
<dbReference type="NCBIfam" id="NF007141">
    <property type="entry name" value="PRK09585.1-5"/>
    <property type="match status" value="1"/>
</dbReference>
<evidence type="ECO:0000256" key="3">
    <source>
        <dbReference type="SAM" id="MobiDB-lite"/>
    </source>
</evidence>
<reference evidence="4" key="1">
    <citation type="submission" date="2022-06" db="EMBL/GenBank/DDBJ databases">
        <title>Isolation and Genomics of Futiania mangrovii gen. nov., sp. nov., a Rare and Metabolically-versatile member in the Class Alphaproteobacteria.</title>
        <authorList>
            <person name="Liu L."/>
            <person name="Huang W.-C."/>
            <person name="Pan J."/>
            <person name="Li J."/>
            <person name="Huang Y."/>
            <person name="Du H."/>
            <person name="Liu Y."/>
            <person name="Li M."/>
        </authorList>
    </citation>
    <scope>NUCLEOTIDE SEQUENCE</scope>
    <source>
        <strain evidence="4">FT118</strain>
    </source>
</reference>
<comment type="catalytic activity">
    <reaction evidence="2">
        <text>1,6-anhydro-N-acetyl-beta-muramate + ATP + H2O = N-acetyl-D-muramate 6-phosphate + ADP + H(+)</text>
        <dbReference type="Rhea" id="RHEA:24952"/>
        <dbReference type="ChEBI" id="CHEBI:15377"/>
        <dbReference type="ChEBI" id="CHEBI:15378"/>
        <dbReference type="ChEBI" id="CHEBI:30616"/>
        <dbReference type="ChEBI" id="CHEBI:58690"/>
        <dbReference type="ChEBI" id="CHEBI:58722"/>
        <dbReference type="ChEBI" id="CHEBI:456216"/>
        <dbReference type="EC" id="2.7.1.170"/>
    </reaction>
</comment>
<keyword evidence="2 4" id="KW-0808">Transferase</keyword>
<feature type="binding site" evidence="2">
    <location>
        <begin position="33"/>
        <end position="40"/>
    </location>
    <ligand>
        <name>ATP</name>
        <dbReference type="ChEBI" id="CHEBI:30616"/>
    </ligand>
</feature>
<keyword evidence="2" id="KW-0067">ATP-binding</keyword>
<dbReference type="EMBL" id="JAMZFT010000001">
    <property type="protein sequence ID" value="MCP1335692.1"/>
    <property type="molecule type" value="Genomic_DNA"/>
</dbReference>
<accession>A0A9J6P848</accession>
<proteinExistence type="inferred from homology"/>
<dbReference type="PANTHER" id="PTHR30605:SF0">
    <property type="entry name" value="ANHYDRO-N-ACETYLMURAMIC ACID KINASE"/>
    <property type="match status" value="1"/>
</dbReference>
<dbReference type="GO" id="GO:0016773">
    <property type="term" value="F:phosphotransferase activity, alcohol group as acceptor"/>
    <property type="evidence" value="ECO:0007669"/>
    <property type="project" value="UniProtKB-UniRule"/>
</dbReference>
<evidence type="ECO:0000313" key="4">
    <source>
        <dbReference type="EMBL" id="MCP1335692.1"/>
    </source>
</evidence>
<comment type="function">
    <text evidence="2">Catalyzes the specific phosphorylation of 1,6-anhydro-N-acetylmuramic acid (anhMurNAc) with the simultaneous cleavage of the 1,6-anhydro ring, generating MurNAc-6-P. Is required for the utilization of anhMurNAc either imported from the medium or derived from its own cell wall murein, and thus plays a role in cell wall recycling.</text>
</comment>
<dbReference type="EC" id="2.7.1.170" evidence="2"/>
<dbReference type="PANTHER" id="PTHR30605">
    <property type="entry name" value="ANHYDRO-N-ACETYLMURAMIC ACID KINASE"/>
    <property type="match status" value="1"/>
</dbReference>
<keyword evidence="2 4" id="KW-0418">Kinase</keyword>
<dbReference type="Proteomes" id="UP001055804">
    <property type="component" value="Unassembled WGS sequence"/>
</dbReference>
<dbReference type="GO" id="GO:0009254">
    <property type="term" value="P:peptidoglycan turnover"/>
    <property type="evidence" value="ECO:0007669"/>
    <property type="project" value="UniProtKB-UniRule"/>
</dbReference>
<evidence type="ECO:0000256" key="1">
    <source>
        <dbReference type="ARBA" id="ARBA00023277"/>
    </source>
</evidence>
<keyword evidence="5" id="KW-1185">Reference proteome</keyword>